<dbReference type="PANTHER" id="PTHR45663:SF11">
    <property type="entry name" value="GEO12009P1"/>
    <property type="match status" value="1"/>
</dbReference>
<dbReference type="EMBL" id="WEHW01000071">
    <property type="protein sequence ID" value="KAB7649665.1"/>
    <property type="molecule type" value="Genomic_DNA"/>
</dbReference>
<comment type="similarity">
    <text evidence="1 7">Belongs to the thioredoxin family.</text>
</comment>
<name>A0AAI9SB19_9BURK</name>
<evidence type="ECO:0000256" key="6">
    <source>
        <dbReference type="NCBIfam" id="TIGR01068"/>
    </source>
</evidence>
<dbReference type="PROSITE" id="PS51352">
    <property type="entry name" value="THIOREDOXIN_2"/>
    <property type="match status" value="1"/>
</dbReference>
<dbReference type="InterPro" id="IPR005746">
    <property type="entry name" value="Thioredoxin"/>
</dbReference>
<organism evidence="11 12">
    <name type="scientific">Sutterella seckii</name>
    <dbReference type="NCBI Taxonomy" id="1944635"/>
    <lineage>
        <taxon>Bacteria</taxon>
        <taxon>Pseudomonadati</taxon>
        <taxon>Pseudomonadota</taxon>
        <taxon>Betaproteobacteria</taxon>
        <taxon>Burkholderiales</taxon>
        <taxon>Sutterellaceae</taxon>
        <taxon>Sutterella</taxon>
    </lineage>
</organism>
<accession>A0AAI9SB19</accession>
<comment type="caution">
    <text evidence="11">The sequence shown here is derived from an EMBL/GenBank/DDBJ whole genome shotgun (WGS) entry which is preliminary data.</text>
</comment>
<evidence type="ECO:0000256" key="9">
    <source>
        <dbReference type="PIRSR" id="PIRSR000077-4"/>
    </source>
</evidence>
<dbReference type="AlphaFoldDB" id="A0AAI9SB19"/>
<dbReference type="GO" id="GO:0015035">
    <property type="term" value="F:protein-disulfide reductase activity"/>
    <property type="evidence" value="ECO:0007669"/>
    <property type="project" value="UniProtKB-UniRule"/>
</dbReference>
<sequence length="106" mass="11697">MSEILHITDADFDKTVNSDTTVFVDFWATWCGPCRMLAPRLEQAAQTFDGRAVIAKYDCDQSSGKATEYGVRGIPTIIAFKNGEVIDQRTGACDQATLDAFIEKNL</sequence>
<evidence type="ECO:0000313" key="11">
    <source>
        <dbReference type="EMBL" id="KAB7649665.1"/>
    </source>
</evidence>
<evidence type="ECO:0000259" key="10">
    <source>
        <dbReference type="PROSITE" id="PS51352"/>
    </source>
</evidence>
<dbReference type="InterPro" id="IPR036249">
    <property type="entry name" value="Thioredoxin-like_sf"/>
</dbReference>
<dbReference type="Gene3D" id="3.40.30.10">
    <property type="entry name" value="Glutaredoxin"/>
    <property type="match status" value="1"/>
</dbReference>
<evidence type="ECO:0000256" key="1">
    <source>
        <dbReference type="ARBA" id="ARBA00008987"/>
    </source>
</evidence>
<evidence type="ECO:0000256" key="4">
    <source>
        <dbReference type="ARBA" id="ARBA00023157"/>
    </source>
</evidence>
<dbReference type="PANTHER" id="PTHR45663">
    <property type="entry name" value="GEO12009P1"/>
    <property type="match status" value="1"/>
</dbReference>
<keyword evidence="4 9" id="KW-1015">Disulfide bond</keyword>
<evidence type="ECO:0000256" key="8">
    <source>
        <dbReference type="PIRSR" id="PIRSR000077-1"/>
    </source>
</evidence>
<evidence type="ECO:0000256" key="5">
    <source>
        <dbReference type="ARBA" id="ARBA00023284"/>
    </source>
</evidence>
<proteinExistence type="inferred from homology"/>
<evidence type="ECO:0000313" key="12">
    <source>
        <dbReference type="Proteomes" id="UP000469462"/>
    </source>
</evidence>
<evidence type="ECO:0000256" key="2">
    <source>
        <dbReference type="ARBA" id="ARBA00022448"/>
    </source>
</evidence>
<feature type="site" description="Deprotonates C-terminal active site Cys" evidence="8">
    <location>
        <position position="25"/>
    </location>
</feature>
<dbReference type="SUPFAM" id="SSF52833">
    <property type="entry name" value="Thioredoxin-like"/>
    <property type="match status" value="1"/>
</dbReference>
<dbReference type="PRINTS" id="PR00421">
    <property type="entry name" value="THIOREDOXIN"/>
</dbReference>
<dbReference type="PROSITE" id="PS00194">
    <property type="entry name" value="THIOREDOXIN_1"/>
    <property type="match status" value="1"/>
</dbReference>
<evidence type="ECO:0000256" key="3">
    <source>
        <dbReference type="ARBA" id="ARBA00022982"/>
    </source>
</evidence>
<dbReference type="Proteomes" id="UP000469462">
    <property type="component" value="Unassembled WGS sequence"/>
</dbReference>
<dbReference type="FunFam" id="3.40.30.10:FF:000001">
    <property type="entry name" value="Thioredoxin"/>
    <property type="match status" value="1"/>
</dbReference>
<dbReference type="PIRSF" id="PIRSF000077">
    <property type="entry name" value="Thioredoxin"/>
    <property type="match status" value="1"/>
</dbReference>
<feature type="disulfide bond" description="Redox-active" evidence="9">
    <location>
        <begin position="31"/>
        <end position="34"/>
    </location>
</feature>
<dbReference type="Pfam" id="PF00085">
    <property type="entry name" value="Thioredoxin"/>
    <property type="match status" value="1"/>
</dbReference>
<dbReference type="InterPro" id="IPR013766">
    <property type="entry name" value="Thioredoxin_domain"/>
</dbReference>
<keyword evidence="2" id="KW-0813">Transport</keyword>
<dbReference type="CDD" id="cd02947">
    <property type="entry name" value="TRX_family"/>
    <property type="match status" value="1"/>
</dbReference>
<gene>
    <name evidence="11" type="primary">trxA</name>
    <name evidence="11" type="ORF">GBM96_10975</name>
</gene>
<dbReference type="RefSeq" id="WP_139688031.1">
    <property type="nucleotide sequence ID" value="NZ_WEHW01000071.1"/>
</dbReference>
<dbReference type="GO" id="GO:0005737">
    <property type="term" value="C:cytoplasm"/>
    <property type="evidence" value="ECO:0007669"/>
    <property type="project" value="TreeGrafter"/>
</dbReference>
<keyword evidence="12" id="KW-1185">Reference proteome</keyword>
<evidence type="ECO:0000256" key="7">
    <source>
        <dbReference type="PIRNR" id="PIRNR000077"/>
    </source>
</evidence>
<dbReference type="NCBIfam" id="TIGR01068">
    <property type="entry name" value="thioredoxin"/>
    <property type="match status" value="1"/>
</dbReference>
<feature type="site" description="Contributes to redox potential value" evidence="8">
    <location>
        <position position="32"/>
    </location>
</feature>
<feature type="active site" description="Nucleophile" evidence="8">
    <location>
        <position position="34"/>
    </location>
</feature>
<protein>
    <recommendedName>
        <fullName evidence="6 7">Thioredoxin</fullName>
    </recommendedName>
</protein>
<reference evidence="11 12" key="1">
    <citation type="submission" date="2019-10" db="EMBL/GenBank/DDBJ databases">
        <title>Genome diversity of Sutterella seckii.</title>
        <authorList>
            <person name="Chaplin A.V."/>
            <person name="Sokolova S.R."/>
            <person name="Mosin K.A."/>
            <person name="Ivanova E.L."/>
            <person name="Kochetkova T.O."/>
            <person name="Goltsov A.Y."/>
            <person name="Trofimov D.Y."/>
            <person name="Efimov B.A."/>
        </authorList>
    </citation>
    <scope>NUCLEOTIDE SEQUENCE [LARGE SCALE GENOMIC DNA]</scope>
    <source>
        <strain evidence="11 12">ASD3426</strain>
    </source>
</reference>
<keyword evidence="5 9" id="KW-0676">Redox-active center</keyword>
<dbReference type="InterPro" id="IPR017937">
    <property type="entry name" value="Thioredoxin_CS"/>
</dbReference>
<feature type="domain" description="Thioredoxin" evidence="10">
    <location>
        <begin position="1"/>
        <end position="106"/>
    </location>
</feature>
<feature type="active site" description="Nucleophile" evidence="8">
    <location>
        <position position="31"/>
    </location>
</feature>
<feature type="site" description="Contributes to redox potential value" evidence="8">
    <location>
        <position position="33"/>
    </location>
</feature>
<keyword evidence="3" id="KW-0249">Electron transport</keyword>